<evidence type="ECO:0000256" key="1">
    <source>
        <dbReference type="ARBA" id="ARBA00004651"/>
    </source>
</evidence>
<organism evidence="9 10">
    <name type="scientific">Caldanaerovirga acetigignens</name>
    <dbReference type="NCBI Taxonomy" id="447595"/>
    <lineage>
        <taxon>Bacteria</taxon>
        <taxon>Bacillati</taxon>
        <taxon>Bacillota</taxon>
        <taxon>Clostridia</taxon>
        <taxon>Thermosediminibacterales</taxon>
        <taxon>Thermosediminibacteraceae</taxon>
        <taxon>Caldanaerovirga</taxon>
    </lineage>
</organism>
<dbReference type="GO" id="GO:0022857">
    <property type="term" value="F:transmembrane transporter activity"/>
    <property type="evidence" value="ECO:0007669"/>
    <property type="project" value="InterPro"/>
</dbReference>
<proteinExistence type="predicted"/>
<evidence type="ECO:0000313" key="9">
    <source>
        <dbReference type="EMBL" id="SHM72468.1"/>
    </source>
</evidence>
<dbReference type="OrthoDB" id="65739at2"/>
<evidence type="ECO:0000256" key="2">
    <source>
        <dbReference type="ARBA" id="ARBA00022448"/>
    </source>
</evidence>
<evidence type="ECO:0000256" key="6">
    <source>
        <dbReference type="ARBA" id="ARBA00023136"/>
    </source>
</evidence>
<dbReference type="Gene3D" id="1.20.1250.20">
    <property type="entry name" value="MFS general substrate transporter like domains"/>
    <property type="match status" value="1"/>
</dbReference>
<dbReference type="PANTHER" id="PTHR43414:SF6">
    <property type="entry name" value="MULTIDRUG RESISTANCE PROTEIN MDTG"/>
    <property type="match status" value="1"/>
</dbReference>
<dbReference type="STRING" id="447595.SAMN05660826_01782"/>
<evidence type="ECO:0000256" key="4">
    <source>
        <dbReference type="ARBA" id="ARBA00022692"/>
    </source>
</evidence>
<dbReference type="AlphaFoldDB" id="A0A1M7L4H6"/>
<feature type="transmembrane region" description="Helical" evidence="7">
    <location>
        <begin position="365"/>
        <end position="387"/>
    </location>
</feature>
<dbReference type="EMBL" id="FRCR01000010">
    <property type="protein sequence ID" value="SHM72468.1"/>
    <property type="molecule type" value="Genomic_DNA"/>
</dbReference>
<feature type="transmembrane region" description="Helical" evidence="7">
    <location>
        <begin position="304"/>
        <end position="327"/>
    </location>
</feature>
<gene>
    <name evidence="9" type="ORF">SAMN05660826_01782</name>
</gene>
<accession>A0A1M7L4H6</accession>
<sequence>MNLTSFSAEVRNVIMISAGVFIAQAVFSSITPFLPSLLLEMGTKSDIALWSSLIYAANFITTGIMAPLWGAISDRYGKKPMMARAGFGMGVAYLLMSYAKTPVQLFLLRALNGAFSGYIPAAVTFVAATSSAENLSHNISLVNAASAVGSIIGPLLGGISAKFLGVRRSLILGSIILFVAGALPYATGVLEPKESRKNLSIKEGIAQTLRNTQLLLIFTTGFLMQGAIMAILPTLNLVMQNIAPQNAEFYTGLVFSIIGISTAIASPIVGRLTGIPLTTLYRVSLLGSTLITALQGFANSVSSLLILRFIFGFFNAAMTIACNVLIAKNGNSSSHGSSFGVYNGIISLGLVFGSTYSGIMGNRFGLAYSFFASASMFFAAFLISFFIKEPASSED</sequence>
<feature type="transmembrane region" description="Helical" evidence="7">
    <location>
        <begin position="211"/>
        <end position="232"/>
    </location>
</feature>
<keyword evidence="5 7" id="KW-1133">Transmembrane helix</keyword>
<dbReference type="PRINTS" id="PR01035">
    <property type="entry name" value="TCRTETA"/>
</dbReference>
<feature type="transmembrane region" description="Helical" evidence="7">
    <location>
        <begin position="12"/>
        <end position="35"/>
    </location>
</feature>
<comment type="subcellular location">
    <subcellularLocation>
        <location evidence="1">Cell membrane</location>
        <topology evidence="1">Multi-pass membrane protein</topology>
    </subcellularLocation>
</comment>
<evidence type="ECO:0000259" key="8">
    <source>
        <dbReference type="PROSITE" id="PS50850"/>
    </source>
</evidence>
<dbReference type="PROSITE" id="PS50850">
    <property type="entry name" value="MFS"/>
    <property type="match status" value="1"/>
</dbReference>
<dbReference type="Pfam" id="PF07690">
    <property type="entry name" value="MFS_1"/>
    <property type="match status" value="1"/>
</dbReference>
<evidence type="ECO:0000256" key="7">
    <source>
        <dbReference type="SAM" id="Phobius"/>
    </source>
</evidence>
<reference evidence="10" key="1">
    <citation type="submission" date="2016-11" db="EMBL/GenBank/DDBJ databases">
        <authorList>
            <person name="Varghese N."/>
            <person name="Submissions S."/>
        </authorList>
    </citation>
    <scope>NUCLEOTIDE SEQUENCE [LARGE SCALE GENOMIC DNA]</scope>
    <source>
        <strain evidence="10">DSM 18802</strain>
    </source>
</reference>
<dbReference type="GO" id="GO:0005886">
    <property type="term" value="C:plasma membrane"/>
    <property type="evidence" value="ECO:0007669"/>
    <property type="project" value="UniProtKB-SubCell"/>
</dbReference>
<dbReference type="InterPro" id="IPR011701">
    <property type="entry name" value="MFS"/>
</dbReference>
<dbReference type="InterPro" id="IPR020846">
    <property type="entry name" value="MFS_dom"/>
</dbReference>
<feature type="transmembrane region" description="Helical" evidence="7">
    <location>
        <begin position="170"/>
        <end position="190"/>
    </location>
</feature>
<feature type="transmembrane region" description="Helical" evidence="7">
    <location>
        <begin position="339"/>
        <end position="359"/>
    </location>
</feature>
<keyword evidence="3" id="KW-1003">Cell membrane</keyword>
<evidence type="ECO:0000256" key="3">
    <source>
        <dbReference type="ARBA" id="ARBA00022475"/>
    </source>
</evidence>
<feature type="transmembrane region" description="Helical" evidence="7">
    <location>
        <begin position="105"/>
        <end position="129"/>
    </location>
</feature>
<protein>
    <submittedName>
        <fullName evidence="9">MFS transporter, DHA1 family, multidrug resistance protein</fullName>
    </submittedName>
</protein>
<keyword evidence="6 7" id="KW-0472">Membrane</keyword>
<evidence type="ECO:0000256" key="5">
    <source>
        <dbReference type="ARBA" id="ARBA00022989"/>
    </source>
</evidence>
<feature type="domain" description="Major facilitator superfamily (MFS) profile" evidence="8">
    <location>
        <begin position="12"/>
        <end position="392"/>
    </location>
</feature>
<feature type="transmembrane region" description="Helical" evidence="7">
    <location>
        <begin position="47"/>
        <end position="69"/>
    </location>
</feature>
<dbReference type="Gene3D" id="1.20.1720.10">
    <property type="entry name" value="Multidrug resistance protein D"/>
    <property type="match status" value="1"/>
</dbReference>
<feature type="transmembrane region" description="Helical" evidence="7">
    <location>
        <begin position="141"/>
        <end position="164"/>
    </location>
</feature>
<keyword evidence="2" id="KW-0813">Transport</keyword>
<name>A0A1M7L4H6_9FIRM</name>
<keyword evidence="4 7" id="KW-0812">Transmembrane</keyword>
<dbReference type="RefSeq" id="WP_073257634.1">
    <property type="nucleotide sequence ID" value="NZ_FRCR01000010.1"/>
</dbReference>
<evidence type="ECO:0000313" key="10">
    <source>
        <dbReference type="Proteomes" id="UP000184375"/>
    </source>
</evidence>
<dbReference type="SUPFAM" id="SSF103473">
    <property type="entry name" value="MFS general substrate transporter"/>
    <property type="match status" value="1"/>
</dbReference>
<dbReference type="Proteomes" id="UP000184375">
    <property type="component" value="Unassembled WGS sequence"/>
</dbReference>
<feature type="transmembrane region" description="Helical" evidence="7">
    <location>
        <begin position="252"/>
        <end position="272"/>
    </location>
</feature>
<dbReference type="PANTHER" id="PTHR43414">
    <property type="entry name" value="MULTIDRUG RESISTANCE PROTEIN MDTG"/>
    <property type="match status" value="1"/>
</dbReference>
<keyword evidence="10" id="KW-1185">Reference proteome</keyword>
<dbReference type="InterPro" id="IPR001958">
    <property type="entry name" value="Tet-R_TetA/multi-R_MdtG-like"/>
</dbReference>
<dbReference type="InterPro" id="IPR036259">
    <property type="entry name" value="MFS_trans_sf"/>
</dbReference>